<name>A0A643EUU2_9HYPH</name>
<dbReference type="EMBL" id="VZPE01000010">
    <property type="protein sequence ID" value="KAB0567740.1"/>
    <property type="molecule type" value="Genomic_DNA"/>
</dbReference>
<evidence type="ECO:0000256" key="1">
    <source>
        <dbReference type="ARBA" id="ARBA00022649"/>
    </source>
</evidence>
<dbReference type="AlphaFoldDB" id="A0A643EUU2"/>
<dbReference type="Gene3D" id="3.30.2310.20">
    <property type="entry name" value="RelE-like"/>
    <property type="match status" value="1"/>
</dbReference>
<comment type="caution">
    <text evidence="2">The sequence shown here is derived from an EMBL/GenBank/DDBJ whole genome shotgun (WGS) entry which is preliminary data.</text>
</comment>
<dbReference type="Pfam" id="PF05016">
    <property type="entry name" value="ParE_toxin"/>
    <property type="match status" value="1"/>
</dbReference>
<gene>
    <name evidence="2" type="ORF">F7Q93_20310</name>
</gene>
<accession>A0A643EUU2</accession>
<protein>
    <submittedName>
        <fullName evidence="2">Type II toxin-antitoxin system RelE/ParE family toxin</fullName>
    </submittedName>
</protein>
<proteinExistence type="predicted"/>
<sequence>MAEADLEEIWVYTLRKWSLEQANSCVDDVMDAFEGLKNGSKRGRLTDIRSGYFKYAVGSHVIYFRERENTLLVVRILHGRMELMRHL</sequence>
<dbReference type="InterPro" id="IPR035093">
    <property type="entry name" value="RelE/ParE_toxin_dom_sf"/>
</dbReference>
<dbReference type="InterPro" id="IPR007712">
    <property type="entry name" value="RelE/ParE_toxin"/>
</dbReference>
<reference evidence="2" key="1">
    <citation type="submission" date="2019-09" db="EMBL/GenBank/DDBJ databases">
        <title>Draft genome sequences of 48 bacterial type strains from the CCUG.</title>
        <authorList>
            <person name="Tunovic T."/>
            <person name="Pineiro-Iglesias B."/>
            <person name="Unosson C."/>
            <person name="Inganas E."/>
            <person name="Ohlen M."/>
            <person name="Cardew S."/>
            <person name="Jensie-Markopoulos S."/>
            <person name="Salva-Serra F."/>
            <person name="Jaen-Luchoro D."/>
            <person name="Karlsson R."/>
            <person name="Svensson-Stadler L."/>
            <person name="Chun J."/>
            <person name="Moore E."/>
        </authorList>
    </citation>
    <scope>NUCLEOTIDE SEQUENCE</scope>
    <source>
        <strain evidence="2">CCUG 50899</strain>
    </source>
</reference>
<keyword evidence="1" id="KW-1277">Toxin-antitoxin system</keyword>
<evidence type="ECO:0000313" key="2">
    <source>
        <dbReference type="EMBL" id="KAB0567740.1"/>
    </source>
</evidence>
<organism evidence="2">
    <name type="scientific">Brucella pituitosa</name>
    <dbReference type="NCBI Taxonomy" id="571256"/>
    <lineage>
        <taxon>Bacteria</taxon>
        <taxon>Pseudomonadati</taxon>
        <taxon>Pseudomonadota</taxon>
        <taxon>Alphaproteobacteria</taxon>
        <taxon>Hyphomicrobiales</taxon>
        <taxon>Brucellaceae</taxon>
        <taxon>Brucella/Ochrobactrum group</taxon>
        <taxon>Brucella</taxon>
    </lineage>
</organism>